<dbReference type="Pfam" id="PF25568">
    <property type="entry name" value="AAA_lid_At3g28540"/>
    <property type="match status" value="1"/>
</dbReference>
<dbReference type="EMBL" id="JAVYJV010000006">
    <property type="protein sequence ID" value="KAK4368865.1"/>
    <property type="molecule type" value="Genomic_DNA"/>
</dbReference>
<name>A0AAE1SF25_9SOLA</name>
<sequence length="129" mass="14866">MDKHIELSYCCFESFKVLANNYLVVASHDHFPEIRHLLGETNMTPADVAENLMPKSSKEDAGTCLERLIEALETAKVEAKLKAEEEEEKEKANKDKKKRKKMVLRKMVSLRVRVLRKMVMLVKVNHGNI</sequence>
<gene>
    <name evidence="3" type="ORF">RND71_012657</name>
</gene>
<dbReference type="InterPro" id="IPR058017">
    <property type="entry name" value="At3g28540-like_C"/>
</dbReference>
<proteinExistence type="predicted"/>
<dbReference type="Proteomes" id="UP001291623">
    <property type="component" value="Unassembled WGS sequence"/>
</dbReference>
<evidence type="ECO:0000313" key="3">
    <source>
        <dbReference type="EMBL" id="KAK4368865.1"/>
    </source>
</evidence>
<protein>
    <recommendedName>
        <fullName evidence="2">AAA+ ATPase At3g28540-like C-terminal domain-containing protein</fullName>
    </recommendedName>
</protein>
<dbReference type="Gene3D" id="6.10.280.40">
    <property type="match status" value="1"/>
</dbReference>
<feature type="domain" description="AAA+ ATPase At3g28540-like C-terminal" evidence="2">
    <location>
        <begin position="10"/>
        <end position="82"/>
    </location>
</feature>
<evidence type="ECO:0000313" key="4">
    <source>
        <dbReference type="Proteomes" id="UP001291623"/>
    </source>
</evidence>
<feature type="compositionally biased region" description="Basic and acidic residues" evidence="1">
    <location>
        <begin position="80"/>
        <end position="93"/>
    </location>
</feature>
<organism evidence="3 4">
    <name type="scientific">Anisodus tanguticus</name>
    <dbReference type="NCBI Taxonomy" id="243964"/>
    <lineage>
        <taxon>Eukaryota</taxon>
        <taxon>Viridiplantae</taxon>
        <taxon>Streptophyta</taxon>
        <taxon>Embryophyta</taxon>
        <taxon>Tracheophyta</taxon>
        <taxon>Spermatophyta</taxon>
        <taxon>Magnoliopsida</taxon>
        <taxon>eudicotyledons</taxon>
        <taxon>Gunneridae</taxon>
        <taxon>Pentapetalae</taxon>
        <taxon>asterids</taxon>
        <taxon>lamiids</taxon>
        <taxon>Solanales</taxon>
        <taxon>Solanaceae</taxon>
        <taxon>Solanoideae</taxon>
        <taxon>Hyoscyameae</taxon>
        <taxon>Anisodus</taxon>
    </lineage>
</organism>
<feature type="region of interest" description="Disordered" evidence="1">
    <location>
        <begin position="80"/>
        <end position="101"/>
    </location>
</feature>
<dbReference type="PANTHER" id="PTHR23070">
    <property type="entry name" value="BCS1 AAA-TYPE ATPASE"/>
    <property type="match status" value="1"/>
</dbReference>
<dbReference type="InterPro" id="IPR050747">
    <property type="entry name" value="Mitochondrial_chaperone_BCS1"/>
</dbReference>
<comment type="caution">
    <text evidence="3">The sequence shown here is derived from an EMBL/GenBank/DDBJ whole genome shotgun (WGS) entry which is preliminary data.</text>
</comment>
<dbReference type="AlphaFoldDB" id="A0AAE1SF25"/>
<evidence type="ECO:0000259" key="2">
    <source>
        <dbReference type="Pfam" id="PF25568"/>
    </source>
</evidence>
<reference evidence="3" key="1">
    <citation type="submission" date="2023-12" db="EMBL/GenBank/DDBJ databases">
        <title>Genome assembly of Anisodus tanguticus.</title>
        <authorList>
            <person name="Wang Y.-J."/>
        </authorList>
    </citation>
    <scope>NUCLEOTIDE SEQUENCE</scope>
    <source>
        <strain evidence="3">KB-2021</strain>
        <tissue evidence="3">Leaf</tissue>
    </source>
</reference>
<evidence type="ECO:0000256" key="1">
    <source>
        <dbReference type="SAM" id="MobiDB-lite"/>
    </source>
</evidence>
<keyword evidence="4" id="KW-1185">Reference proteome</keyword>
<accession>A0AAE1SF25</accession>